<dbReference type="CDD" id="cd02222">
    <property type="entry name" value="cupin_TM1459-like"/>
    <property type="match status" value="1"/>
</dbReference>
<gene>
    <name evidence="3" type="ORF">A3F83_03290</name>
</gene>
<evidence type="ECO:0000313" key="3">
    <source>
        <dbReference type="EMBL" id="OGG02622.1"/>
    </source>
</evidence>
<dbReference type="PANTHER" id="PTHR35848:SF6">
    <property type="entry name" value="CUPIN TYPE-2 DOMAIN-CONTAINING PROTEIN"/>
    <property type="match status" value="1"/>
</dbReference>
<dbReference type="InterPro" id="IPR013096">
    <property type="entry name" value="Cupin_2"/>
</dbReference>
<comment type="caution">
    <text evidence="3">The sequence shown here is derived from an EMBL/GenBank/DDBJ whole genome shotgun (WGS) entry which is preliminary data.</text>
</comment>
<accession>A0A1F5YRV9</accession>
<evidence type="ECO:0000256" key="1">
    <source>
        <dbReference type="ARBA" id="ARBA00022723"/>
    </source>
</evidence>
<dbReference type="EMBL" id="MFIX01000180">
    <property type="protein sequence ID" value="OGG02622.1"/>
    <property type="molecule type" value="Genomic_DNA"/>
</dbReference>
<proteinExistence type="predicted"/>
<dbReference type="SUPFAM" id="SSF51182">
    <property type="entry name" value="RmlC-like cupins"/>
    <property type="match status" value="1"/>
</dbReference>
<keyword evidence="1" id="KW-0479">Metal-binding</keyword>
<evidence type="ECO:0000313" key="4">
    <source>
        <dbReference type="Proteomes" id="UP000179129"/>
    </source>
</evidence>
<dbReference type="Proteomes" id="UP000179129">
    <property type="component" value="Unassembled WGS sequence"/>
</dbReference>
<dbReference type="InterPro" id="IPR014710">
    <property type="entry name" value="RmlC-like_jellyroll"/>
</dbReference>
<sequence length="115" mass="12860">MKHVDYKSVKFEPFEGADARGAGIRWLIGDKDGAENFAMRMIEIDPGGYSPCHSHKSEHEVFVWRGKGELRLEGSNHPLLPGTAVFVPGEVLHQFVNVSESEKLEFICVVPIKKP</sequence>
<organism evidence="3 4">
    <name type="scientific">Candidatus Glassbacteria bacterium RIFCSPLOWO2_12_FULL_58_11</name>
    <dbReference type="NCBI Taxonomy" id="1817867"/>
    <lineage>
        <taxon>Bacteria</taxon>
        <taxon>Candidatus Glassiibacteriota</taxon>
    </lineage>
</organism>
<name>A0A1F5YRV9_9BACT</name>
<feature type="domain" description="Cupin type-2" evidence="2">
    <location>
        <begin position="41"/>
        <end position="110"/>
    </location>
</feature>
<dbReference type="Gene3D" id="2.60.120.10">
    <property type="entry name" value="Jelly Rolls"/>
    <property type="match status" value="1"/>
</dbReference>
<dbReference type="STRING" id="1817867.A3F83_03290"/>
<dbReference type="GO" id="GO:0046872">
    <property type="term" value="F:metal ion binding"/>
    <property type="evidence" value="ECO:0007669"/>
    <property type="project" value="UniProtKB-KW"/>
</dbReference>
<dbReference type="AlphaFoldDB" id="A0A1F5YRV9"/>
<reference evidence="3 4" key="1">
    <citation type="journal article" date="2016" name="Nat. Commun.">
        <title>Thousands of microbial genomes shed light on interconnected biogeochemical processes in an aquifer system.</title>
        <authorList>
            <person name="Anantharaman K."/>
            <person name="Brown C.T."/>
            <person name="Hug L.A."/>
            <person name="Sharon I."/>
            <person name="Castelle C.J."/>
            <person name="Probst A.J."/>
            <person name="Thomas B.C."/>
            <person name="Singh A."/>
            <person name="Wilkins M.J."/>
            <person name="Karaoz U."/>
            <person name="Brodie E.L."/>
            <person name="Williams K.H."/>
            <person name="Hubbard S.S."/>
            <person name="Banfield J.F."/>
        </authorList>
    </citation>
    <scope>NUCLEOTIDE SEQUENCE [LARGE SCALE GENOMIC DNA]</scope>
</reference>
<protein>
    <recommendedName>
        <fullName evidence="2">Cupin type-2 domain-containing protein</fullName>
    </recommendedName>
</protein>
<dbReference type="InterPro" id="IPR011051">
    <property type="entry name" value="RmlC_Cupin_sf"/>
</dbReference>
<dbReference type="Pfam" id="PF07883">
    <property type="entry name" value="Cupin_2"/>
    <property type="match status" value="1"/>
</dbReference>
<dbReference type="PANTHER" id="PTHR35848">
    <property type="entry name" value="OXALATE-BINDING PROTEIN"/>
    <property type="match status" value="1"/>
</dbReference>
<evidence type="ECO:0000259" key="2">
    <source>
        <dbReference type="Pfam" id="PF07883"/>
    </source>
</evidence>
<dbReference type="InterPro" id="IPR051610">
    <property type="entry name" value="GPI/OXD"/>
</dbReference>